<dbReference type="AlphaFoldDB" id="A0A0C9U8A0"/>
<name>A0A0C9U8A0_SPHS4</name>
<protein>
    <submittedName>
        <fullName evidence="1">Uncharacterized protein</fullName>
    </submittedName>
</protein>
<reference evidence="1 2" key="1">
    <citation type="submission" date="2014-06" db="EMBL/GenBank/DDBJ databases">
        <title>Evolutionary Origins and Diversification of the Mycorrhizal Mutualists.</title>
        <authorList>
            <consortium name="DOE Joint Genome Institute"/>
            <consortium name="Mycorrhizal Genomics Consortium"/>
            <person name="Kohler A."/>
            <person name="Kuo A."/>
            <person name="Nagy L.G."/>
            <person name="Floudas D."/>
            <person name="Copeland A."/>
            <person name="Barry K.W."/>
            <person name="Cichocki N."/>
            <person name="Veneault-Fourrey C."/>
            <person name="LaButti K."/>
            <person name="Lindquist E.A."/>
            <person name="Lipzen A."/>
            <person name="Lundell T."/>
            <person name="Morin E."/>
            <person name="Murat C."/>
            <person name="Riley R."/>
            <person name="Ohm R."/>
            <person name="Sun H."/>
            <person name="Tunlid A."/>
            <person name="Henrissat B."/>
            <person name="Grigoriev I.V."/>
            <person name="Hibbett D.S."/>
            <person name="Martin F."/>
        </authorList>
    </citation>
    <scope>NUCLEOTIDE SEQUENCE [LARGE SCALE GENOMIC DNA]</scope>
    <source>
        <strain evidence="1 2">SS14</strain>
    </source>
</reference>
<proteinExistence type="predicted"/>
<gene>
    <name evidence="1" type="ORF">M422DRAFT_36486</name>
</gene>
<dbReference type="EMBL" id="KN837257">
    <property type="protein sequence ID" value="KIJ30654.1"/>
    <property type="molecule type" value="Genomic_DNA"/>
</dbReference>
<sequence>MWLPCVVSVGKVDVLRTCSPKHCSNPAFRTGTHASISSTFHMLTHSQVCIRVCVQTP</sequence>
<organism evidence="1 2">
    <name type="scientific">Sphaerobolus stellatus (strain SS14)</name>
    <dbReference type="NCBI Taxonomy" id="990650"/>
    <lineage>
        <taxon>Eukaryota</taxon>
        <taxon>Fungi</taxon>
        <taxon>Dikarya</taxon>
        <taxon>Basidiomycota</taxon>
        <taxon>Agaricomycotina</taxon>
        <taxon>Agaricomycetes</taxon>
        <taxon>Phallomycetidae</taxon>
        <taxon>Geastrales</taxon>
        <taxon>Sphaerobolaceae</taxon>
        <taxon>Sphaerobolus</taxon>
    </lineage>
</organism>
<evidence type="ECO:0000313" key="2">
    <source>
        <dbReference type="Proteomes" id="UP000054279"/>
    </source>
</evidence>
<dbReference type="Proteomes" id="UP000054279">
    <property type="component" value="Unassembled WGS sequence"/>
</dbReference>
<keyword evidence="2" id="KW-1185">Reference proteome</keyword>
<evidence type="ECO:0000313" key="1">
    <source>
        <dbReference type="EMBL" id="KIJ30654.1"/>
    </source>
</evidence>
<dbReference type="HOGENOM" id="CLU_2997958_0_0_1"/>
<accession>A0A0C9U8A0</accession>